<evidence type="ECO:0000313" key="1">
    <source>
        <dbReference type="EMBL" id="TNN58090.1"/>
    </source>
</evidence>
<accession>A0A4Z2GXV0</accession>
<protein>
    <submittedName>
        <fullName evidence="1">Uncharacterized protein</fullName>
    </submittedName>
</protein>
<dbReference type="AlphaFoldDB" id="A0A4Z2GXV0"/>
<reference evidence="1 2" key="1">
    <citation type="submission" date="2019-03" db="EMBL/GenBank/DDBJ databases">
        <title>First draft genome of Liparis tanakae, snailfish: a comprehensive survey of snailfish specific genes.</title>
        <authorList>
            <person name="Kim W."/>
            <person name="Song I."/>
            <person name="Jeong J.-H."/>
            <person name="Kim D."/>
            <person name="Kim S."/>
            <person name="Ryu S."/>
            <person name="Song J.Y."/>
            <person name="Lee S.K."/>
        </authorList>
    </citation>
    <scope>NUCLEOTIDE SEQUENCE [LARGE SCALE GENOMIC DNA]</scope>
    <source>
        <tissue evidence="1">Muscle</tissue>
    </source>
</reference>
<dbReference type="Proteomes" id="UP000314294">
    <property type="component" value="Unassembled WGS sequence"/>
</dbReference>
<organism evidence="1 2">
    <name type="scientific">Liparis tanakae</name>
    <name type="common">Tanaka's snailfish</name>
    <dbReference type="NCBI Taxonomy" id="230148"/>
    <lineage>
        <taxon>Eukaryota</taxon>
        <taxon>Metazoa</taxon>
        <taxon>Chordata</taxon>
        <taxon>Craniata</taxon>
        <taxon>Vertebrata</taxon>
        <taxon>Euteleostomi</taxon>
        <taxon>Actinopterygii</taxon>
        <taxon>Neopterygii</taxon>
        <taxon>Teleostei</taxon>
        <taxon>Neoteleostei</taxon>
        <taxon>Acanthomorphata</taxon>
        <taxon>Eupercaria</taxon>
        <taxon>Perciformes</taxon>
        <taxon>Cottioidei</taxon>
        <taxon>Cottales</taxon>
        <taxon>Liparidae</taxon>
        <taxon>Liparis</taxon>
    </lineage>
</organism>
<name>A0A4Z2GXV0_9TELE</name>
<comment type="caution">
    <text evidence="1">The sequence shown here is derived from an EMBL/GenBank/DDBJ whole genome shotgun (WGS) entry which is preliminary data.</text>
</comment>
<proteinExistence type="predicted"/>
<keyword evidence="2" id="KW-1185">Reference proteome</keyword>
<gene>
    <name evidence="1" type="ORF">EYF80_031689</name>
</gene>
<sequence length="245" mass="26842">MRLNTPIQVAAKRINKGNLTSPQFKRGSGSWWRGCAIWPLSTEKRKLSVEKHQMLIDSMNHPSDSPADLVLSRVGSRSLWSSPSPPWMSPARSWRVGEGHLDRDGGGKWGLLALPAPIWQLPIKGGAPRDGCLVLLEDLLALQSFRALSGRAAGQLGSSSRGHPMPTTATLQISTSRLPCLSPAFQAKPKGSTSATMPSKLTWNPSWPRPFRRSVISDVSHPLVAIWNRNQNALTCKTLQKNTTM</sequence>
<dbReference type="EMBL" id="SRLO01000389">
    <property type="protein sequence ID" value="TNN58090.1"/>
    <property type="molecule type" value="Genomic_DNA"/>
</dbReference>
<evidence type="ECO:0000313" key="2">
    <source>
        <dbReference type="Proteomes" id="UP000314294"/>
    </source>
</evidence>